<organism evidence="6 7">
    <name type="scientific">Nonomuraea diastatica</name>
    <dbReference type="NCBI Taxonomy" id="1848329"/>
    <lineage>
        <taxon>Bacteria</taxon>
        <taxon>Bacillati</taxon>
        <taxon>Actinomycetota</taxon>
        <taxon>Actinomycetes</taxon>
        <taxon>Streptosporangiales</taxon>
        <taxon>Streptosporangiaceae</taxon>
        <taxon>Nonomuraea</taxon>
    </lineage>
</organism>
<feature type="chain" id="PRO_5039654051" evidence="4">
    <location>
        <begin position="26"/>
        <end position="433"/>
    </location>
</feature>
<dbReference type="Gene3D" id="3.40.50.2300">
    <property type="match status" value="2"/>
</dbReference>
<keyword evidence="2 4" id="KW-0732">Signal</keyword>
<sequence length="433" mass="44512">MIRIAPAGRLLAVAAAASLALTACGGGGDDDAPAQQSAPASSAASSAPAAKGDGTLALGTVLPQTGSLAFLGPPEFAGVDQAVKEINEAGGVLGKPVKTVHTDSGDTTTNIASQSVDKLLAQKVDAIVGAASSSVSESIIDKVTGAGVVQFSPANTSDAFTTIKDNGLYFRTAPPDKLQGRVLGDLIAADGNDTIGILAMQDSYGSGLADQVTKTAEEAGASVVERVDYDPKAPEFSADVARIKAKSPKAVVLIGFEEGAKVIAELVKQGLTADKVKWYMVDGNMSNTNYVKMPKGTLTGVKGTIPGAEAPDDFRKKLKKLDPELDDFTYSAESYDAANLIALAAEAAKDDSGASIAAKLSEVSKGGEKCKNFKECADLLKEGKDIDYEGVSGPVEFNDAGDPAVATIGIYQYGENNTYDTKALEYRTGNIEG</sequence>
<dbReference type="OrthoDB" id="7337537at2"/>
<dbReference type="AlphaFoldDB" id="A0A4R4WVT9"/>
<dbReference type="SUPFAM" id="SSF53822">
    <property type="entry name" value="Periplasmic binding protein-like I"/>
    <property type="match status" value="1"/>
</dbReference>
<evidence type="ECO:0000256" key="3">
    <source>
        <dbReference type="SAM" id="MobiDB-lite"/>
    </source>
</evidence>
<dbReference type="InterPro" id="IPR051010">
    <property type="entry name" value="BCAA_transport"/>
</dbReference>
<evidence type="ECO:0000313" key="6">
    <source>
        <dbReference type="EMBL" id="TDD21811.1"/>
    </source>
</evidence>
<dbReference type="Proteomes" id="UP000294543">
    <property type="component" value="Unassembled WGS sequence"/>
</dbReference>
<proteinExistence type="inferred from homology"/>
<feature type="compositionally biased region" description="Low complexity" evidence="3">
    <location>
        <begin position="33"/>
        <end position="49"/>
    </location>
</feature>
<evidence type="ECO:0000313" key="7">
    <source>
        <dbReference type="Proteomes" id="UP000294543"/>
    </source>
</evidence>
<comment type="similarity">
    <text evidence="1">Belongs to the leucine-binding protein family.</text>
</comment>
<dbReference type="PANTHER" id="PTHR30483">
    <property type="entry name" value="LEUCINE-SPECIFIC-BINDING PROTEIN"/>
    <property type="match status" value="1"/>
</dbReference>
<comment type="caution">
    <text evidence="6">The sequence shown here is derived from an EMBL/GenBank/DDBJ whole genome shotgun (WGS) entry which is preliminary data.</text>
</comment>
<evidence type="ECO:0000256" key="2">
    <source>
        <dbReference type="ARBA" id="ARBA00022729"/>
    </source>
</evidence>
<dbReference type="InterPro" id="IPR028081">
    <property type="entry name" value="Leu-bd"/>
</dbReference>
<keyword evidence="7" id="KW-1185">Reference proteome</keyword>
<protein>
    <submittedName>
        <fullName evidence="6">Amino acid ABC transporter substrate-binding protein</fullName>
    </submittedName>
</protein>
<name>A0A4R4WVT9_9ACTN</name>
<feature type="domain" description="Leucine-binding protein" evidence="5">
    <location>
        <begin position="57"/>
        <end position="363"/>
    </location>
</feature>
<reference evidence="6 7" key="1">
    <citation type="submission" date="2019-03" db="EMBL/GenBank/DDBJ databases">
        <title>Draft genome sequences of novel Actinobacteria.</title>
        <authorList>
            <person name="Sahin N."/>
            <person name="Ay H."/>
            <person name="Saygin H."/>
        </authorList>
    </citation>
    <scope>NUCLEOTIDE SEQUENCE [LARGE SCALE GENOMIC DNA]</scope>
    <source>
        <strain evidence="6 7">KC712</strain>
    </source>
</reference>
<dbReference type="EMBL" id="SMKP01000031">
    <property type="protein sequence ID" value="TDD21811.1"/>
    <property type="molecule type" value="Genomic_DNA"/>
</dbReference>
<evidence type="ECO:0000256" key="1">
    <source>
        <dbReference type="ARBA" id="ARBA00010062"/>
    </source>
</evidence>
<evidence type="ECO:0000256" key="4">
    <source>
        <dbReference type="SAM" id="SignalP"/>
    </source>
</evidence>
<feature type="signal peptide" evidence="4">
    <location>
        <begin position="1"/>
        <end position="25"/>
    </location>
</feature>
<evidence type="ECO:0000259" key="5">
    <source>
        <dbReference type="Pfam" id="PF13458"/>
    </source>
</evidence>
<gene>
    <name evidence="6" type="ORF">E1294_13680</name>
</gene>
<dbReference type="InterPro" id="IPR028082">
    <property type="entry name" value="Peripla_BP_I"/>
</dbReference>
<feature type="region of interest" description="Disordered" evidence="3">
    <location>
        <begin position="28"/>
        <end position="49"/>
    </location>
</feature>
<dbReference type="PROSITE" id="PS51257">
    <property type="entry name" value="PROKAR_LIPOPROTEIN"/>
    <property type="match status" value="1"/>
</dbReference>
<dbReference type="RefSeq" id="WP_132508440.1">
    <property type="nucleotide sequence ID" value="NZ_SMKP01000031.1"/>
</dbReference>
<accession>A0A4R4WVT9</accession>
<dbReference type="PANTHER" id="PTHR30483:SF6">
    <property type="entry name" value="PERIPLASMIC BINDING PROTEIN OF ABC TRANSPORTER FOR NATURAL AMINO ACIDS"/>
    <property type="match status" value="1"/>
</dbReference>
<dbReference type="CDD" id="cd06346">
    <property type="entry name" value="PBP1_ABC_ligand_binding-like"/>
    <property type="match status" value="1"/>
</dbReference>
<dbReference type="Pfam" id="PF13458">
    <property type="entry name" value="Peripla_BP_6"/>
    <property type="match status" value="1"/>
</dbReference>